<evidence type="ECO:0000313" key="2">
    <source>
        <dbReference type="Proteomes" id="UP000515679"/>
    </source>
</evidence>
<name>A0A7G5C4T2_9BACL</name>
<organism evidence="1 2">
    <name type="scientific">Cohnella cholangitidis</name>
    <dbReference type="NCBI Taxonomy" id="2598458"/>
    <lineage>
        <taxon>Bacteria</taxon>
        <taxon>Bacillati</taxon>
        <taxon>Bacillota</taxon>
        <taxon>Bacilli</taxon>
        <taxon>Bacillales</taxon>
        <taxon>Paenibacillaceae</taxon>
        <taxon>Cohnella</taxon>
    </lineage>
</organism>
<dbReference type="EMBL" id="CP041969">
    <property type="protein sequence ID" value="QMV44216.1"/>
    <property type="molecule type" value="Genomic_DNA"/>
</dbReference>
<accession>A0A7G5C4T2</accession>
<gene>
    <name evidence="1" type="ORF">FPL14_25895</name>
</gene>
<dbReference type="RefSeq" id="WP_182300451.1">
    <property type="nucleotide sequence ID" value="NZ_CP041969.1"/>
</dbReference>
<dbReference type="Proteomes" id="UP000515679">
    <property type="component" value="Chromosome"/>
</dbReference>
<keyword evidence="2" id="KW-1185">Reference proteome</keyword>
<evidence type="ECO:0000313" key="1">
    <source>
        <dbReference type="EMBL" id="QMV44216.1"/>
    </source>
</evidence>
<reference evidence="1 2" key="1">
    <citation type="submission" date="2019-07" db="EMBL/GenBank/DDBJ databases">
        <authorList>
            <person name="Kim J.K."/>
            <person name="Cheong H.-M."/>
            <person name="Choi Y."/>
            <person name="Hwang K.J."/>
            <person name="Lee S."/>
            <person name="Choi C."/>
        </authorList>
    </citation>
    <scope>NUCLEOTIDE SEQUENCE [LARGE SCALE GENOMIC DNA]</scope>
    <source>
        <strain evidence="1 2">KS 22</strain>
    </source>
</reference>
<protein>
    <submittedName>
        <fullName evidence="1">Spore germination protein GerPE</fullName>
    </submittedName>
</protein>
<dbReference type="AlphaFoldDB" id="A0A7G5C4T2"/>
<dbReference type="InterPro" id="IPR024496">
    <property type="entry name" value="Spore_germ_GerPE"/>
</dbReference>
<proteinExistence type="predicted"/>
<dbReference type="Pfam" id="PF10970">
    <property type="entry name" value="GerPE"/>
    <property type="match status" value="1"/>
</dbReference>
<sequence>MSIQYRCTTLACLFVNTVSSSSTVQLGDGRKNDLTSKALAIQRAVPNNVEDEYRFASYRIFSLPKLTLLPCANVRFQSRSPLPCLEVGSVRTLGVSASSILRVGNTGPLQAVARIKHIRHFNDRGIR</sequence>
<dbReference type="KEGG" id="cchl:FPL14_25895"/>